<dbReference type="Proteomes" id="UP000694413">
    <property type="component" value="Unassembled WGS sequence"/>
</dbReference>
<name>A0A8D2M8E0_ZONAL</name>
<sequence length="145" mass="15675">MCGWEAQGSGRGRFPGAALGPCSAPSPLGHHRALILLHGAEDTSPAPVTQRPLQHQWGCLKDEDCPPFYVCCHQLCARHCGTNRKDGFCPVRAGLFPSYDCRAWCRHDGECPREEKCCLRGCDSVCLPPSPGATYGQGVPQLQGL</sequence>
<keyword evidence="3" id="KW-1185">Reference proteome</keyword>
<dbReference type="AlphaFoldDB" id="A0A8D2M8E0"/>
<feature type="domain" description="WAP" evidence="1">
    <location>
        <begin position="82"/>
        <end position="130"/>
    </location>
</feature>
<organism evidence="2 3">
    <name type="scientific">Zonotrichia albicollis</name>
    <name type="common">White-throated sparrow</name>
    <name type="synonym">Fringilla albicollis</name>
    <dbReference type="NCBI Taxonomy" id="44394"/>
    <lineage>
        <taxon>Eukaryota</taxon>
        <taxon>Metazoa</taxon>
        <taxon>Chordata</taxon>
        <taxon>Craniata</taxon>
        <taxon>Vertebrata</taxon>
        <taxon>Euteleostomi</taxon>
        <taxon>Archelosauria</taxon>
        <taxon>Archosauria</taxon>
        <taxon>Dinosauria</taxon>
        <taxon>Saurischia</taxon>
        <taxon>Theropoda</taxon>
        <taxon>Coelurosauria</taxon>
        <taxon>Aves</taxon>
        <taxon>Neognathae</taxon>
        <taxon>Neoaves</taxon>
        <taxon>Telluraves</taxon>
        <taxon>Australaves</taxon>
        <taxon>Passeriformes</taxon>
        <taxon>Passerellidae</taxon>
        <taxon>Zonotrichia</taxon>
    </lineage>
</organism>
<protein>
    <recommendedName>
        <fullName evidence="1">WAP domain-containing protein</fullName>
    </recommendedName>
</protein>
<dbReference type="Gene3D" id="4.10.75.10">
    <property type="entry name" value="Elafin-like"/>
    <property type="match status" value="1"/>
</dbReference>
<reference evidence="2" key="1">
    <citation type="submission" date="2025-08" db="UniProtKB">
        <authorList>
            <consortium name="Ensembl"/>
        </authorList>
    </citation>
    <scope>IDENTIFICATION</scope>
</reference>
<dbReference type="InterPro" id="IPR036645">
    <property type="entry name" value="Elafin-like_sf"/>
</dbReference>
<evidence type="ECO:0000313" key="2">
    <source>
        <dbReference type="Ensembl" id="ENSZALP00000004793.1"/>
    </source>
</evidence>
<dbReference type="PROSITE" id="PS51390">
    <property type="entry name" value="WAP"/>
    <property type="match status" value="1"/>
</dbReference>
<dbReference type="SMART" id="SM00217">
    <property type="entry name" value="WAP"/>
    <property type="match status" value="1"/>
</dbReference>
<dbReference type="Pfam" id="PF00095">
    <property type="entry name" value="WAP"/>
    <property type="match status" value="1"/>
</dbReference>
<accession>A0A8D2M8E0</accession>
<dbReference type="GO" id="GO:0030414">
    <property type="term" value="F:peptidase inhibitor activity"/>
    <property type="evidence" value="ECO:0007669"/>
    <property type="project" value="InterPro"/>
</dbReference>
<dbReference type="InterPro" id="IPR008197">
    <property type="entry name" value="WAP_dom"/>
</dbReference>
<dbReference type="Ensembl" id="ENSZALT00000007191.1">
    <property type="protein sequence ID" value="ENSZALP00000004793.1"/>
    <property type="gene ID" value="ENSZALG00000004475.1"/>
</dbReference>
<evidence type="ECO:0000259" key="1">
    <source>
        <dbReference type="PROSITE" id="PS51390"/>
    </source>
</evidence>
<reference evidence="2" key="2">
    <citation type="submission" date="2025-09" db="UniProtKB">
        <authorList>
            <consortium name="Ensembl"/>
        </authorList>
    </citation>
    <scope>IDENTIFICATION</scope>
</reference>
<dbReference type="SUPFAM" id="SSF57256">
    <property type="entry name" value="Elafin-like"/>
    <property type="match status" value="1"/>
</dbReference>
<proteinExistence type="predicted"/>
<dbReference type="GO" id="GO:0005576">
    <property type="term" value="C:extracellular region"/>
    <property type="evidence" value="ECO:0007669"/>
    <property type="project" value="InterPro"/>
</dbReference>
<evidence type="ECO:0000313" key="3">
    <source>
        <dbReference type="Proteomes" id="UP000694413"/>
    </source>
</evidence>